<dbReference type="InterPro" id="IPR025322">
    <property type="entry name" value="PADRE_dom"/>
</dbReference>
<gene>
    <name evidence="2" type="ORF">C2845_PM04G13370</name>
</gene>
<dbReference type="EMBL" id="PQIB02000011">
    <property type="protein sequence ID" value="RLM87540.1"/>
    <property type="molecule type" value="Genomic_DNA"/>
</dbReference>
<dbReference type="AlphaFoldDB" id="A0A3L6QUK9"/>
<feature type="region of interest" description="Disordered" evidence="1">
    <location>
        <begin position="212"/>
        <end position="250"/>
    </location>
</feature>
<evidence type="ECO:0000313" key="2">
    <source>
        <dbReference type="EMBL" id="RLM87540.1"/>
    </source>
</evidence>
<evidence type="ECO:0000313" key="3">
    <source>
        <dbReference type="Proteomes" id="UP000275267"/>
    </source>
</evidence>
<feature type="region of interest" description="Disordered" evidence="1">
    <location>
        <begin position="350"/>
        <end position="376"/>
    </location>
</feature>
<dbReference type="STRING" id="4540.A0A3L6QUK9"/>
<organism evidence="2 3">
    <name type="scientific">Panicum miliaceum</name>
    <name type="common">Proso millet</name>
    <name type="synonym">Broomcorn millet</name>
    <dbReference type="NCBI Taxonomy" id="4540"/>
    <lineage>
        <taxon>Eukaryota</taxon>
        <taxon>Viridiplantae</taxon>
        <taxon>Streptophyta</taxon>
        <taxon>Embryophyta</taxon>
        <taxon>Tracheophyta</taxon>
        <taxon>Spermatophyta</taxon>
        <taxon>Magnoliopsida</taxon>
        <taxon>Liliopsida</taxon>
        <taxon>Poales</taxon>
        <taxon>Poaceae</taxon>
        <taxon>PACMAD clade</taxon>
        <taxon>Panicoideae</taxon>
        <taxon>Panicodae</taxon>
        <taxon>Paniceae</taxon>
        <taxon>Panicinae</taxon>
        <taxon>Panicum</taxon>
        <taxon>Panicum sect. Panicum</taxon>
    </lineage>
</organism>
<dbReference type="Pfam" id="PF14009">
    <property type="entry name" value="PADRE"/>
    <property type="match status" value="1"/>
</dbReference>
<proteinExistence type="predicted"/>
<accession>A0A3L6QUK9</accession>
<protein>
    <submittedName>
        <fullName evidence="2">Uncharacterized protein</fullName>
    </submittedName>
</protein>
<dbReference type="PANTHER" id="PTHR33148">
    <property type="entry name" value="PLASTID MOVEMENT IMPAIRED PROTEIN-RELATED"/>
    <property type="match status" value="1"/>
</dbReference>
<evidence type="ECO:0000256" key="1">
    <source>
        <dbReference type="SAM" id="MobiDB-lite"/>
    </source>
</evidence>
<dbReference type="OrthoDB" id="676555at2759"/>
<feature type="compositionally biased region" description="Basic residues" evidence="1">
    <location>
        <begin position="237"/>
        <end position="249"/>
    </location>
</feature>
<dbReference type="Proteomes" id="UP000275267">
    <property type="component" value="Unassembled WGS sequence"/>
</dbReference>
<keyword evidence="3" id="KW-1185">Reference proteome</keyword>
<dbReference type="PANTHER" id="PTHR33148:SF32">
    <property type="entry name" value="OS09G0403000 PROTEIN"/>
    <property type="match status" value="1"/>
</dbReference>
<name>A0A3L6QUK9_PANMI</name>
<reference evidence="3" key="1">
    <citation type="journal article" date="2019" name="Nat. Commun.">
        <title>The genome of broomcorn millet.</title>
        <authorList>
            <person name="Zou C."/>
            <person name="Miki D."/>
            <person name="Li D."/>
            <person name="Tang Q."/>
            <person name="Xiao L."/>
            <person name="Rajput S."/>
            <person name="Deng P."/>
            <person name="Jia W."/>
            <person name="Huang R."/>
            <person name="Zhang M."/>
            <person name="Sun Y."/>
            <person name="Hu J."/>
            <person name="Fu X."/>
            <person name="Schnable P.S."/>
            <person name="Li F."/>
            <person name="Zhang H."/>
            <person name="Feng B."/>
            <person name="Zhu X."/>
            <person name="Liu R."/>
            <person name="Schnable J.C."/>
            <person name="Zhu J.-K."/>
            <person name="Zhang H."/>
        </authorList>
    </citation>
    <scope>NUCLEOTIDE SEQUENCE [LARGE SCALE GENOMIC DNA]</scope>
</reference>
<sequence>MGNALAGRRRAAKVMTVDGATFRYKTPAAAGAALRGHPGHQLLESEEVRRLGARARPLDRDAPLKPGKLYFLVQIPRGAAAAGDDDPRAPRKTWSGALHVGARERLESLMLSRRTVSDVASIVPSSAARLAAAGAPAGSPKPPSSVEVGADGAVRLRMRLPKSEVARLMKESRDPAEAAERIMQLCVARDQGAAAPLPPTARAPLCSALSGRNATTAGTGLKKERAPPVPPPEPVRHGRRRRRGVKRQKMYGGGGGGCWYASVRTKERSGGHWAAGYGFTCEARRERGARPLGSCDPASGELTRSARTRVVLVHRSEFARERPSRSTGERGAGFGARGRDLPWKWKRSFARSPPRVSRPWIGREESLASPPHVHTG</sequence>
<comment type="caution">
    <text evidence="2">The sequence shown here is derived from an EMBL/GenBank/DDBJ whole genome shotgun (WGS) entry which is preliminary data.</text>
</comment>